<dbReference type="OrthoDB" id="9778604at2"/>
<dbReference type="Pfam" id="PF01144">
    <property type="entry name" value="CoA_trans"/>
    <property type="match status" value="1"/>
</dbReference>
<dbReference type="InterPro" id="IPR004165">
    <property type="entry name" value="CoA_trans_fam_I"/>
</dbReference>
<proteinExistence type="inferred from homology"/>
<comment type="similarity">
    <text evidence="1">Belongs to the 3-oxoacid CoA-transferase subunit B family.</text>
</comment>
<keyword evidence="4" id="KW-1185">Reference proteome</keyword>
<evidence type="ECO:0000313" key="4">
    <source>
        <dbReference type="Proteomes" id="UP000030103"/>
    </source>
</evidence>
<evidence type="ECO:0000256" key="2">
    <source>
        <dbReference type="ARBA" id="ARBA00022679"/>
    </source>
</evidence>
<reference evidence="3 4" key="1">
    <citation type="submission" date="2014-09" db="EMBL/GenBank/DDBJ databases">
        <title>Draft Genome Sequence of Porphyromonas macacae COT-192_OH2859.</title>
        <authorList>
            <person name="Wallis C."/>
            <person name="Deusch O."/>
            <person name="O'Flynn C."/>
            <person name="Davis I."/>
            <person name="Horsfall A."/>
            <person name="Kirkwood N."/>
            <person name="Harris S."/>
            <person name="Eisen J.A."/>
            <person name="Coil D.A."/>
            <person name="Darling A.E."/>
            <person name="Jospin G."/>
            <person name="Alexiev A."/>
        </authorList>
    </citation>
    <scope>NUCLEOTIDE SEQUENCE [LARGE SCALE GENOMIC DNA]</scope>
    <source>
        <strain evidence="4">COT-192 OH2859</strain>
    </source>
</reference>
<dbReference type="SUPFAM" id="SSF100950">
    <property type="entry name" value="NagB/RpiA/CoA transferase-like"/>
    <property type="match status" value="1"/>
</dbReference>
<dbReference type="PANTHER" id="PTHR13707:SF57">
    <property type="entry name" value="SUCCINYL-COA:3-KETOACID COENZYME A TRANSFERASE SUBUNIT B-RELATED"/>
    <property type="match status" value="1"/>
</dbReference>
<dbReference type="Gene3D" id="3.40.1080.10">
    <property type="entry name" value="Glutaconate Coenzyme A-transferase"/>
    <property type="match status" value="1"/>
</dbReference>
<dbReference type="AlphaFoldDB" id="A0A0A2E712"/>
<name>A0A0A2E712_9PORP</name>
<dbReference type="NCBIfam" id="TIGR02428">
    <property type="entry name" value="pcaJ_scoB_fam"/>
    <property type="match status" value="1"/>
</dbReference>
<dbReference type="Proteomes" id="UP000030103">
    <property type="component" value="Unassembled WGS sequence"/>
</dbReference>
<dbReference type="InterPro" id="IPR012791">
    <property type="entry name" value="3-oxoacid_CoA-transf_B"/>
</dbReference>
<dbReference type="InterPro" id="IPR037171">
    <property type="entry name" value="NagB/RpiA_transferase-like"/>
</dbReference>
<dbReference type="EMBL" id="JRFA01000023">
    <property type="protein sequence ID" value="KGN73382.1"/>
    <property type="molecule type" value="Genomic_DNA"/>
</dbReference>
<dbReference type="GO" id="GO:0008410">
    <property type="term" value="F:CoA-transferase activity"/>
    <property type="evidence" value="ECO:0007669"/>
    <property type="project" value="InterPro"/>
</dbReference>
<dbReference type="RefSeq" id="WP_036874542.1">
    <property type="nucleotide sequence ID" value="NZ_JBGYTE010000051.1"/>
</dbReference>
<evidence type="ECO:0000256" key="1">
    <source>
        <dbReference type="ARBA" id="ARBA00007047"/>
    </source>
</evidence>
<dbReference type="PANTHER" id="PTHR13707">
    <property type="entry name" value="KETOACID-COENZYME A TRANSFERASE"/>
    <property type="match status" value="1"/>
</dbReference>
<protein>
    <submittedName>
        <fullName evidence="3">Acetate CoA-transferase</fullName>
    </submittedName>
</protein>
<accession>A0A0A2E712</accession>
<gene>
    <name evidence="3" type="ORF">HQ47_07925</name>
</gene>
<dbReference type="STRING" id="28115.HQ47_07925"/>
<dbReference type="eggNOG" id="COG2057">
    <property type="taxonomic scope" value="Bacteria"/>
</dbReference>
<sequence length="220" mass="23417">MDKNEIRETIAKRVAFELKDGDVVNLGIGLPTMVPNYLSEGVRVLLQSENGMIGMGPAPKEGEEDANWVNAGGGSISAIPGAATFDSATSFGIIRGGHVDVSVLGALEVDEKGDLANWIIPGKKAPGMGGAMDLLIGTRLVILAMEHTAKGCPKILKKCHLPLTAQGQVDLIITEMCVIEVRKGKGLYVTEINPAFSKEDIIAATEAELHFVEDLKPMRQ</sequence>
<evidence type="ECO:0000313" key="3">
    <source>
        <dbReference type="EMBL" id="KGN73382.1"/>
    </source>
</evidence>
<keyword evidence="2 3" id="KW-0808">Transferase</keyword>
<organism evidence="3 4">
    <name type="scientific">Porphyromonas macacae</name>
    <dbReference type="NCBI Taxonomy" id="28115"/>
    <lineage>
        <taxon>Bacteria</taxon>
        <taxon>Pseudomonadati</taxon>
        <taxon>Bacteroidota</taxon>
        <taxon>Bacteroidia</taxon>
        <taxon>Bacteroidales</taxon>
        <taxon>Porphyromonadaceae</taxon>
        <taxon>Porphyromonas</taxon>
    </lineage>
</organism>
<comment type="caution">
    <text evidence="3">The sequence shown here is derived from an EMBL/GenBank/DDBJ whole genome shotgun (WGS) entry which is preliminary data.</text>
</comment>
<dbReference type="SMART" id="SM00882">
    <property type="entry name" value="CoA_trans"/>
    <property type="match status" value="1"/>
</dbReference>